<gene>
    <name evidence="1" type="ORF">TNCT_495931</name>
    <name evidence="2" type="ORF">TNCT_495941</name>
    <name evidence="3" type="ORF">TNCT_495951</name>
    <name evidence="4" type="ORF">TNCT_495961</name>
</gene>
<dbReference type="EMBL" id="BMAO01013139">
    <property type="protein sequence ID" value="GFQ86615.1"/>
    <property type="molecule type" value="Genomic_DNA"/>
</dbReference>
<dbReference type="EMBL" id="BMAO01013139">
    <property type="protein sequence ID" value="GFQ86617.1"/>
    <property type="molecule type" value="Genomic_DNA"/>
</dbReference>
<evidence type="ECO:0000313" key="2">
    <source>
        <dbReference type="EMBL" id="GFQ86616.1"/>
    </source>
</evidence>
<organism evidence="1 5">
    <name type="scientific">Trichonephila clavata</name>
    <name type="common">Joro spider</name>
    <name type="synonym">Nephila clavata</name>
    <dbReference type="NCBI Taxonomy" id="2740835"/>
    <lineage>
        <taxon>Eukaryota</taxon>
        <taxon>Metazoa</taxon>
        <taxon>Ecdysozoa</taxon>
        <taxon>Arthropoda</taxon>
        <taxon>Chelicerata</taxon>
        <taxon>Arachnida</taxon>
        <taxon>Araneae</taxon>
        <taxon>Araneomorphae</taxon>
        <taxon>Entelegynae</taxon>
        <taxon>Araneoidea</taxon>
        <taxon>Nephilidae</taxon>
        <taxon>Trichonephila</taxon>
    </lineage>
</organism>
<protein>
    <submittedName>
        <fullName evidence="1">Uncharacterized protein</fullName>
    </submittedName>
</protein>
<sequence>MSEENLNFTDICHLINITEDKLKNSYARNCLRKSVLIIVIMKKLAKEREQNRRGTELGSMAHHNATLASTRRKLF</sequence>
<evidence type="ECO:0000313" key="1">
    <source>
        <dbReference type="EMBL" id="GFQ86615.1"/>
    </source>
</evidence>
<proteinExistence type="predicted"/>
<evidence type="ECO:0000313" key="3">
    <source>
        <dbReference type="EMBL" id="GFQ86617.1"/>
    </source>
</evidence>
<dbReference type="AlphaFoldDB" id="A0A8X6KU27"/>
<keyword evidence="5" id="KW-1185">Reference proteome</keyword>
<dbReference type="EMBL" id="BMAO01013139">
    <property type="protein sequence ID" value="GFQ86616.1"/>
    <property type="molecule type" value="Genomic_DNA"/>
</dbReference>
<reference evidence="1" key="1">
    <citation type="submission" date="2020-07" db="EMBL/GenBank/DDBJ databases">
        <title>Multicomponent nature underlies the extraordinary mechanical properties of spider dragline silk.</title>
        <authorList>
            <person name="Kono N."/>
            <person name="Nakamura H."/>
            <person name="Mori M."/>
            <person name="Yoshida Y."/>
            <person name="Ohtoshi R."/>
            <person name="Malay A.D."/>
            <person name="Moran D.A.P."/>
            <person name="Tomita M."/>
            <person name="Numata K."/>
            <person name="Arakawa K."/>
        </authorList>
    </citation>
    <scope>NUCLEOTIDE SEQUENCE</scope>
</reference>
<name>A0A8X6KU27_TRICU</name>
<accession>A0A8X6KU27</accession>
<comment type="caution">
    <text evidence="1">The sequence shown here is derived from an EMBL/GenBank/DDBJ whole genome shotgun (WGS) entry which is preliminary data.</text>
</comment>
<evidence type="ECO:0000313" key="4">
    <source>
        <dbReference type="EMBL" id="GFQ86618.1"/>
    </source>
</evidence>
<dbReference type="EMBL" id="BMAO01013139">
    <property type="protein sequence ID" value="GFQ86618.1"/>
    <property type="molecule type" value="Genomic_DNA"/>
</dbReference>
<dbReference type="OrthoDB" id="6454390at2759"/>
<dbReference type="Proteomes" id="UP000887116">
    <property type="component" value="Unassembled WGS sequence"/>
</dbReference>
<evidence type="ECO:0000313" key="5">
    <source>
        <dbReference type="Proteomes" id="UP000887116"/>
    </source>
</evidence>